<sequence length="186" mass="20528">MKFVSLLSLALLGAVTAHGAAVNVDVDKKSVDDVIRSLKRDPEGGFKHVGDDGVVRSYSADGKVIDAARLTNQQLMQAAAHHENSEDRKHLEKVWQGVHGFDAPEEQLYAPAQHLLPRVLTDETLSKELQQKEAEHLAVRGQSKIKGVLSPNVNCQALTCNSWTFCQSSGCRDCVQYDYMRGNLCR</sequence>
<dbReference type="AlphaFoldDB" id="A0A0G2I5E7"/>
<protein>
    <submittedName>
        <fullName evidence="2">Uncharacterized protein</fullName>
    </submittedName>
</protein>
<proteinExistence type="predicted"/>
<keyword evidence="1" id="KW-0732">Signal</keyword>
<dbReference type="Proteomes" id="UP000034164">
    <property type="component" value="Unassembled WGS sequence"/>
</dbReference>
<accession>A0A0G2I5E7</accession>
<dbReference type="OrthoDB" id="3660917at2759"/>
<evidence type="ECO:0000313" key="2">
    <source>
        <dbReference type="EMBL" id="KKZ65430.1"/>
    </source>
</evidence>
<gene>
    <name evidence="2" type="ORF">EMCG_08737</name>
</gene>
<dbReference type="VEuPathDB" id="FungiDB:EMCG_08737"/>
<comment type="caution">
    <text evidence="2">The sequence shown here is derived from an EMBL/GenBank/DDBJ whole genome shotgun (WGS) entry which is preliminary data.</text>
</comment>
<reference evidence="3" key="1">
    <citation type="journal article" date="2015" name="PLoS Genet.">
        <title>The dynamic genome and transcriptome of the human fungal pathogen Blastomyces and close relative Emmonsia.</title>
        <authorList>
            <person name="Munoz J.F."/>
            <person name="Gauthier G.M."/>
            <person name="Desjardins C.A."/>
            <person name="Gallo J.E."/>
            <person name="Holder J."/>
            <person name="Sullivan T.D."/>
            <person name="Marty A.J."/>
            <person name="Carmen J.C."/>
            <person name="Chen Z."/>
            <person name="Ding L."/>
            <person name="Gujja S."/>
            <person name="Magrini V."/>
            <person name="Misas E."/>
            <person name="Mitreva M."/>
            <person name="Priest M."/>
            <person name="Saif S."/>
            <person name="Whiston E.A."/>
            <person name="Young S."/>
            <person name="Zeng Q."/>
            <person name="Goldman W.E."/>
            <person name="Mardis E.R."/>
            <person name="Taylor J.W."/>
            <person name="McEwen J.G."/>
            <person name="Clay O.K."/>
            <person name="Klein B.S."/>
            <person name="Cuomo C.A."/>
        </authorList>
    </citation>
    <scope>NUCLEOTIDE SEQUENCE [LARGE SCALE GENOMIC DNA]</scope>
    <source>
        <strain evidence="3">UAMH 3008</strain>
    </source>
</reference>
<evidence type="ECO:0000256" key="1">
    <source>
        <dbReference type="SAM" id="SignalP"/>
    </source>
</evidence>
<organism evidence="2 3">
    <name type="scientific">[Emmonsia] crescens</name>
    <dbReference type="NCBI Taxonomy" id="73230"/>
    <lineage>
        <taxon>Eukaryota</taxon>
        <taxon>Fungi</taxon>
        <taxon>Dikarya</taxon>
        <taxon>Ascomycota</taxon>
        <taxon>Pezizomycotina</taxon>
        <taxon>Eurotiomycetes</taxon>
        <taxon>Eurotiomycetidae</taxon>
        <taxon>Onygenales</taxon>
        <taxon>Ajellomycetaceae</taxon>
        <taxon>Emergomyces</taxon>
    </lineage>
</organism>
<feature type="chain" id="PRO_5002545751" evidence="1">
    <location>
        <begin position="18"/>
        <end position="186"/>
    </location>
</feature>
<evidence type="ECO:0000313" key="3">
    <source>
        <dbReference type="Proteomes" id="UP000034164"/>
    </source>
</evidence>
<name>A0A0G2I5E7_9EURO</name>
<feature type="signal peptide" evidence="1">
    <location>
        <begin position="1"/>
        <end position="17"/>
    </location>
</feature>
<dbReference type="EMBL" id="LCZI01000647">
    <property type="protein sequence ID" value="KKZ65430.1"/>
    <property type="molecule type" value="Genomic_DNA"/>
</dbReference>